<accession>A0A438F1Z6</accession>
<evidence type="ECO:0000313" key="2">
    <source>
        <dbReference type="EMBL" id="RVW54034.1"/>
    </source>
</evidence>
<feature type="compositionally biased region" description="Polar residues" evidence="1">
    <location>
        <begin position="100"/>
        <end position="113"/>
    </location>
</feature>
<evidence type="ECO:0008006" key="4">
    <source>
        <dbReference type="Google" id="ProtNLM"/>
    </source>
</evidence>
<dbReference type="Proteomes" id="UP000288805">
    <property type="component" value="Unassembled WGS sequence"/>
</dbReference>
<feature type="region of interest" description="Disordered" evidence="1">
    <location>
        <begin position="85"/>
        <end position="113"/>
    </location>
</feature>
<proteinExistence type="predicted"/>
<dbReference type="AlphaFoldDB" id="A0A438F1Z6"/>
<dbReference type="EMBL" id="QGNW01001134">
    <property type="protein sequence ID" value="RVW54034.1"/>
    <property type="molecule type" value="Genomic_DNA"/>
</dbReference>
<organism evidence="2 3">
    <name type="scientific">Vitis vinifera</name>
    <name type="common">Grape</name>
    <dbReference type="NCBI Taxonomy" id="29760"/>
    <lineage>
        <taxon>Eukaryota</taxon>
        <taxon>Viridiplantae</taxon>
        <taxon>Streptophyta</taxon>
        <taxon>Embryophyta</taxon>
        <taxon>Tracheophyta</taxon>
        <taxon>Spermatophyta</taxon>
        <taxon>Magnoliopsida</taxon>
        <taxon>eudicotyledons</taxon>
        <taxon>Gunneridae</taxon>
        <taxon>Pentapetalae</taxon>
        <taxon>rosids</taxon>
        <taxon>Vitales</taxon>
        <taxon>Vitaceae</taxon>
        <taxon>Viteae</taxon>
        <taxon>Vitis</taxon>
    </lineage>
</organism>
<gene>
    <name evidence="2" type="ORF">CK203_080417</name>
</gene>
<name>A0A438F1Z6_VITVI</name>
<protein>
    <recommendedName>
        <fullName evidence="4">Retrovirus-related Pol polyprotein from transposon RE1</fullName>
    </recommendedName>
</protein>
<reference evidence="2 3" key="1">
    <citation type="journal article" date="2018" name="PLoS Genet.">
        <title>Population sequencing reveals clonal diversity and ancestral inbreeding in the grapevine cultivar Chardonnay.</title>
        <authorList>
            <person name="Roach M.J."/>
            <person name="Johnson D.L."/>
            <person name="Bohlmann J."/>
            <person name="van Vuuren H.J."/>
            <person name="Jones S.J."/>
            <person name="Pretorius I.S."/>
            <person name="Schmidt S.A."/>
            <person name="Borneman A.R."/>
        </authorList>
    </citation>
    <scope>NUCLEOTIDE SEQUENCE [LARGE SCALE GENOMIC DNA]</scope>
    <source>
        <strain evidence="3">cv. Chardonnay</strain>
        <tissue evidence="2">Leaf</tissue>
    </source>
</reference>
<dbReference type="PANTHER" id="PTHR47481">
    <property type="match status" value="1"/>
</dbReference>
<comment type="caution">
    <text evidence="2">The sequence shown here is derived from an EMBL/GenBank/DDBJ whole genome shotgun (WGS) entry which is preliminary data.</text>
</comment>
<dbReference type="PANTHER" id="PTHR47481:SF22">
    <property type="entry name" value="RETROTRANSPOSON GAG DOMAIN-CONTAINING PROTEIN"/>
    <property type="match status" value="1"/>
</dbReference>
<sequence>MQLKDKLSSITCGTKSISKCMQSIKILLDELAIIGASQDEDNLVLYCLKGLGPGYKVIVRADHARDSIISFEELHDKLVEHESLLKREESQSENPPIMVNLTSQGRNQSNNGN</sequence>
<evidence type="ECO:0000313" key="3">
    <source>
        <dbReference type="Proteomes" id="UP000288805"/>
    </source>
</evidence>
<evidence type="ECO:0000256" key="1">
    <source>
        <dbReference type="SAM" id="MobiDB-lite"/>
    </source>
</evidence>